<sequence length="147" mass="16062">MLPLFHHAVRPRRLPLVTLALLSFLGPASHAAATDVLVVTDAHHPVRAARDTRIIELDLPARIEAELARDLPPDPARATEIAQQRIREGGAALQRRISNAYQGVADARSLGIATIPAVIVDRRYVIYGETDVARAVARIAAYRKTQP</sequence>
<keyword evidence="1" id="KW-0732">Signal</keyword>
<feature type="signal peptide" evidence="1">
    <location>
        <begin position="1"/>
        <end position="31"/>
    </location>
</feature>
<organism evidence="2 3">
    <name type="scientific">Chitinimonas lacunae</name>
    <dbReference type="NCBI Taxonomy" id="1963018"/>
    <lineage>
        <taxon>Bacteria</taxon>
        <taxon>Pseudomonadati</taxon>
        <taxon>Pseudomonadota</taxon>
        <taxon>Betaproteobacteria</taxon>
        <taxon>Neisseriales</taxon>
        <taxon>Chitinibacteraceae</taxon>
        <taxon>Chitinimonas</taxon>
    </lineage>
</organism>
<dbReference type="InterPro" id="IPR011090">
    <property type="entry name" value="Integr_conj_element_PFL4709"/>
</dbReference>
<evidence type="ECO:0000313" key="3">
    <source>
        <dbReference type="Proteomes" id="UP001595791"/>
    </source>
</evidence>
<keyword evidence="3" id="KW-1185">Reference proteome</keyword>
<name>A0ABV8MUC7_9NEIS</name>
<dbReference type="Proteomes" id="UP001595791">
    <property type="component" value="Unassembled WGS sequence"/>
</dbReference>
<comment type="caution">
    <text evidence="2">The sequence shown here is derived from an EMBL/GenBank/DDBJ whole genome shotgun (WGS) entry which is preliminary data.</text>
</comment>
<evidence type="ECO:0000313" key="2">
    <source>
        <dbReference type="EMBL" id="MFC4160703.1"/>
    </source>
</evidence>
<dbReference type="Pfam" id="PF07511">
    <property type="entry name" value="DUF1525"/>
    <property type="match status" value="1"/>
</dbReference>
<reference evidence="3" key="1">
    <citation type="journal article" date="2019" name="Int. J. Syst. Evol. Microbiol.">
        <title>The Global Catalogue of Microorganisms (GCM) 10K type strain sequencing project: providing services to taxonomists for standard genome sequencing and annotation.</title>
        <authorList>
            <consortium name="The Broad Institute Genomics Platform"/>
            <consortium name="The Broad Institute Genome Sequencing Center for Infectious Disease"/>
            <person name="Wu L."/>
            <person name="Ma J."/>
        </authorList>
    </citation>
    <scope>NUCLEOTIDE SEQUENCE [LARGE SCALE GENOMIC DNA]</scope>
    <source>
        <strain evidence="3">LMG 29894</strain>
    </source>
</reference>
<dbReference type="RefSeq" id="WP_378165819.1">
    <property type="nucleotide sequence ID" value="NZ_JBHSBU010000001.1"/>
</dbReference>
<feature type="chain" id="PRO_5047342356" evidence="1">
    <location>
        <begin position="32"/>
        <end position="147"/>
    </location>
</feature>
<accession>A0ABV8MUC7</accession>
<gene>
    <name evidence="2" type="ORF">ACFOW7_15290</name>
</gene>
<evidence type="ECO:0000256" key="1">
    <source>
        <dbReference type="SAM" id="SignalP"/>
    </source>
</evidence>
<dbReference type="EMBL" id="JBHSBU010000001">
    <property type="protein sequence ID" value="MFC4160703.1"/>
    <property type="molecule type" value="Genomic_DNA"/>
</dbReference>
<proteinExistence type="predicted"/>
<dbReference type="NCBIfam" id="TIGR03757">
    <property type="entry name" value="conj_TIGR03757"/>
    <property type="match status" value="1"/>
</dbReference>
<protein>
    <submittedName>
        <fullName evidence="2">TIGR03757 family integrating conjugative element protein</fullName>
    </submittedName>
</protein>